<accession>A0A6N2MRL0</accession>
<evidence type="ECO:0000259" key="2">
    <source>
        <dbReference type="PROSITE" id="PS51038"/>
    </source>
</evidence>
<dbReference type="InterPro" id="IPR008395">
    <property type="entry name" value="Agenet-like_dom"/>
</dbReference>
<organism evidence="3">
    <name type="scientific">Salix viminalis</name>
    <name type="common">Common osier</name>
    <name type="synonym">Basket willow</name>
    <dbReference type="NCBI Taxonomy" id="40686"/>
    <lineage>
        <taxon>Eukaryota</taxon>
        <taxon>Viridiplantae</taxon>
        <taxon>Streptophyta</taxon>
        <taxon>Embryophyta</taxon>
        <taxon>Tracheophyta</taxon>
        <taxon>Spermatophyta</taxon>
        <taxon>Magnoliopsida</taxon>
        <taxon>eudicotyledons</taxon>
        <taxon>Gunneridae</taxon>
        <taxon>Pentapetalae</taxon>
        <taxon>rosids</taxon>
        <taxon>fabids</taxon>
        <taxon>Malpighiales</taxon>
        <taxon>Salicaceae</taxon>
        <taxon>Saliceae</taxon>
        <taxon>Salix</taxon>
    </lineage>
</organism>
<proteinExistence type="predicted"/>
<dbReference type="Pfam" id="PF05641">
    <property type="entry name" value="Agenet"/>
    <property type="match status" value="1"/>
</dbReference>
<dbReference type="CDD" id="cd20405">
    <property type="entry name" value="Tudor_Agenet_AtDUF_rpt1_3"/>
    <property type="match status" value="1"/>
</dbReference>
<dbReference type="EMBL" id="CAADRP010001930">
    <property type="protein sequence ID" value="VFU56929.1"/>
    <property type="molecule type" value="Genomic_DNA"/>
</dbReference>
<dbReference type="PROSITE" id="PS51038">
    <property type="entry name" value="BAH"/>
    <property type="match status" value="1"/>
</dbReference>
<dbReference type="Gene3D" id="2.30.30.490">
    <property type="match status" value="1"/>
</dbReference>
<dbReference type="SMART" id="SM00743">
    <property type="entry name" value="Agenet"/>
    <property type="match status" value="2"/>
</dbReference>
<dbReference type="GO" id="GO:0003682">
    <property type="term" value="F:chromatin binding"/>
    <property type="evidence" value="ECO:0007669"/>
    <property type="project" value="InterPro"/>
</dbReference>
<dbReference type="InterPro" id="IPR014002">
    <property type="entry name" value="Agenet_dom_plant"/>
</dbReference>
<evidence type="ECO:0000313" key="3">
    <source>
        <dbReference type="EMBL" id="VFU56929.1"/>
    </source>
</evidence>
<sequence>MMERLGIRSPAETSLVGYVSWEEVNVSRDKGRREVKYYLKKNDGGKDLAIIGKEMSLRHMSYNFAISIWSNLYSMTPPVKLKSRREVIDWLNSIVSGSLPHESSIQAGSLDISDDSRLDMETLKDIQSQKLGHYYPIFLWLGSPWTCKKRRKHYESFCKDGVKISHIVLPLSKFFSAFRKNIQVHDFVYVLAEEDKQLVAYLEDLYEDSKGNKMVMVRWFHKIDEVGIVLPHNFNDREIFFSLCLQDLSIECINGLAIILSPQHFKKFLNEVAHSRFNPFVCYKQFDNEEVTPFDITQVEGYWSQEILRYLTIPPSNFAANFQHPFSGSGGEGNDNDANRMRPKKVLCRSKDNDGVCTGRKELLTARYINVQSFHTGRVDGKTGYETGSQRGKEHTAFLPTAEVTQNPSQSLNVGSEVEVLSQDSGIRGCWFRASIIKKHKDKVKVRYRDISDAANEPQNLEEWVLVSRVAAPDQLAIRISGRNVVRPTPQFNKGQVASVADVGTAVDAWWNNAWWEGIVVQKETEDRIHVFFPGEKTESVFCCSDLRLSIEWLGNGWTHIKERPDILSQLSSCSERKQVTFISDESKLAQVAIPGSRQSGKTNPGYGYYPLESRLDMRKKLKMLPDLSKDNLLGQLRWSSIKKRRRGSGSSGHKMHHSNNGGLRLSEVVGSNAGERFLIPTSLKVDHEICKHMGDSLCTYAVVQPLTSLVMSR</sequence>
<dbReference type="PANTHER" id="PTHR31917:SF58">
    <property type="entry name" value="AGENET AND BROMO-ADJACENT HOMOLOGY (BAH) DOMAIN-CONTAINING PROTEIN"/>
    <property type="match status" value="1"/>
</dbReference>
<feature type="region of interest" description="Disordered" evidence="1">
    <location>
        <begin position="644"/>
        <end position="666"/>
    </location>
</feature>
<feature type="domain" description="BAH" evidence="2">
    <location>
        <begin position="180"/>
        <end position="297"/>
    </location>
</feature>
<dbReference type="SMART" id="SM00439">
    <property type="entry name" value="BAH"/>
    <property type="match status" value="1"/>
</dbReference>
<gene>
    <name evidence="3" type="ORF">SVIM_LOCUS410897</name>
</gene>
<feature type="compositionally biased region" description="Basic residues" evidence="1">
    <location>
        <begin position="644"/>
        <end position="658"/>
    </location>
</feature>
<name>A0A6N2MRL0_SALVM</name>
<reference evidence="3" key="1">
    <citation type="submission" date="2019-03" db="EMBL/GenBank/DDBJ databases">
        <authorList>
            <person name="Mank J."/>
            <person name="Almeida P."/>
        </authorList>
    </citation>
    <scope>NUCLEOTIDE SEQUENCE</scope>
    <source>
        <strain evidence="3">78183</strain>
    </source>
</reference>
<dbReference type="Pfam" id="PF01426">
    <property type="entry name" value="BAH"/>
    <property type="match status" value="1"/>
</dbReference>
<dbReference type="InterPro" id="IPR043151">
    <property type="entry name" value="BAH_sf"/>
</dbReference>
<protein>
    <recommendedName>
        <fullName evidence="2">BAH domain-containing protein</fullName>
    </recommendedName>
</protein>
<evidence type="ECO:0000256" key="1">
    <source>
        <dbReference type="SAM" id="MobiDB-lite"/>
    </source>
</evidence>
<dbReference type="AlphaFoldDB" id="A0A6N2MRL0"/>
<dbReference type="InterPro" id="IPR001025">
    <property type="entry name" value="BAH_dom"/>
</dbReference>
<dbReference type="PANTHER" id="PTHR31917">
    <property type="entry name" value="AGENET DOMAIN-CONTAINING PROTEIN-RELATED"/>
    <property type="match status" value="1"/>
</dbReference>